<organism evidence="5 6">
    <name type="scientific">Novibacillus thermophilus</name>
    <dbReference type="NCBI Taxonomy" id="1471761"/>
    <lineage>
        <taxon>Bacteria</taxon>
        <taxon>Bacillati</taxon>
        <taxon>Bacillota</taxon>
        <taxon>Bacilli</taxon>
        <taxon>Bacillales</taxon>
        <taxon>Thermoactinomycetaceae</taxon>
        <taxon>Novibacillus</taxon>
    </lineage>
</organism>
<evidence type="ECO:0000259" key="4">
    <source>
        <dbReference type="PROSITE" id="PS50893"/>
    </source>
</evidence>
<name>A0A1U9K5A1_9BACL</name>
<evidence type="ECO:0000313" key="5">
    <source>
        <dbReference type="EMBL" id="AQS55239.1"/>
    </source>
</evidence>
<dbReference type="SMART" id="SM00382">
    <property type="entry name" value="AAA"/>
    <property type="match status" value="1"/>
</dbReference>
<dbReference type="GO" id="GO:0016887">
    <property type="term" value="F:ATP hydrolysis activity"/>
    <property type="evidence" value="ECO:0007669"/>
    <property type="project" value="InterPro"/>
</dbReference>
<evidence type="ECO:0000256" key="3">
    <source>
        <dbReference type="ARBA" id="ARBA00022840"/>
    </source>
</evidence>
<dbReference type="AlphaFoldDB" id="A0A1U9K5A1"/>
<evidence type="ECO:0000256" key="2">
    <source>
        <dbReference type="ARBA" id="ARBA00022741"/>
    </source>
</evidence>
<dbReference type="InterPro" id="IPR003439">
    <property type="entry name" value="ABC_transporter-like_ATP-bd"/>
</dbReference>
<dbReference type="PANTHER" id="PTHR43582:SF2">
    <property type="entry name" value="LINEARMYCIN RESISTANCE ATP-BINDING PROTEIN LNRL"/>
    <property type="match status" value="1"/>
</dbReference>
<dbReference type="Pfam" id="PF13732">
    <property type="entry name" value="DrrA1-3_C"/>
    <property type="match status" value="1"/>
</dbReference>
<dbReference type="GO" id="GO:0005524">
    <property type="term" value="F:ATP binding"/>
    <property type="evidence" value="ECO:0007669"/>
    <property type="project" value="UniProtKB-KW"/>
</dbReference>
<keyword evidence="1" id="KW-0813">Transport</keyword>
<dbReference type="STRING" id="1471761.B0W44_05045"/>
<proteinExistence type="predicted"/>
<dbReference type="Pfam" id="PF00005">
    <property type="entry name" value="ABC_tran"/>
    <property type="match status" value="1"/>
</dbReference>
<feature type="domain" description="ABC transporter" evidence="4">
    <location>
        <begin position="2"/>
        <end position="233"/>
    </location>
</feature>
<dbReference type="PROSITE" id="PS50893">
    <property type="entry name" value="ABC_TRANSPORTER_2"/>
    <property type="match status" value="1"/>
</dbReference>
<dbReference type="PANTHER" id="PTHR43582">
    <property type="entry name" value="LINEARMYCIN RESISTANCE ATP-BINDING PROTEIN LNRL"/>
    <property type="match status" value="1"/>
</dbReference>
<dbReference type="SUPFAM" id="SSF52540">
    <property type="entry name" value="P-loop containing nucleoside triphosphate hydrolases"/>
    <property type="match status" value="1"/>
</dbReference>
<dbReference type="OrthoDB" id="9804819at2"/>
<gene>
    <name evidence="5" type="ORF">B0W44_05045</name>
</gene>
<reference evidence="5 6" key="1">
    <citation type="journal article" date="2015" name="Int. J. Syst. Evol. Microbiol.">
        <title>Novibacillus thermophilus gen. nov., sp. nov., a Gram-staining-negative and moderately thermophilic member of the family Thermoactinomycetaceae.</title>
        <authorList>
            <person name="Yang G."/>
            <person name="Chen J."/>
            <person name="Zhou S."/>
        </authorList>
    </citation>
    <scope>NUCLEOTIDE SEQUENCE [LARGE SCALE GENOMIC DNA]</scope>
    <source>
        <strain evidence="5 6">SG-1</strain>
    </source>
</reference>
<keyword evidence="2" id="KW-0547">Nucleotide-binding</keyword>
<dbReference type="Gene3D" id="3.40.50.300">
    <property type="entry name" value="P-loop containing nucleotide triphosphate hydrolases"/>
    <property type="match status" value="1"/>
</dbReference>
<dbReference type="InterPro" id="IPR025302">
    <property type="entry name" value="DrrA1/2-like_C"/>
</dbReference>
<sequence>MLEMNDVTKRYGQHVAVRDLNLYLDKGESVGLLGPNGAGKSTTIDMLSSLAKPTSGVVRFKGRPVSEVLHAFRMRIGVVPQEIALFPQLTAEENLLFFGKIYRLDKRELNKRVNELLELVGLKEKRKDKVRTFSGGMKRRLNTAAALVHKPEFLLMDEPTVGIDPQSRRHILDLVKDLQASGGMTILYTSHYMEEVEYLCDRVYVMDRGSVIASGTIDEIKRILDRGHIYELKLAAHHHQLEQKLREDPRIESVAATEDGYRVTASCANLFEPLLELATRSGARVLGIQVQTPTLEDVFLHLTGRTLRD</sequence>
<evidence type="ECO:0000313" key="6">
    <source>
        <dbReference type="Proteomes" id="UP000188603"/>
    </source>
</evidence>
<dbReference type="InterPro" id="IPR027417">
    <property type="entry name" value="P-loop_NTPase"/>
</dbReference>
<dbReference type="InterPro" id="IPR003593">
    <property type="entry name" value="AAA+_ATPase"/>
</dbReference>
<keyword evidence="3 5" id="KW-0067">ATP-binding</keyword>
<dbReference type="EMBL" id="CP019699">
    <property type="protein sequence ID" value="AQS55239.1"/>
    <property type="molecule type" value="Genomic_DNA"/>
</dbReference>
<dbReference type="Proteomes" id="UP000188603">
    <property type="component" value="Chromosome"/>
</dbReference>
<keyword evidence="6" id="KW-1185">Reference proteome</keyword>
<protein>
    <submittedName>
        <fullName evidence="5">Export ABC transporter ATP-binding protein</fullName>
    </submittedName>
</protein>
<accession>A0A1U9K5A1</accession>
<dbReference type="RefSeq" id="WP_077719056.1">
    <property type="nucleotide sequence ID" value="NZ_CP019699.1"/>
</dbReference>
<evidence type="ECO:0000256" key="1">
    <source>
        <dbReference type="ARBA" id="ARBA00022448"/>
    </source>
</evidence>
<dbReference type="KEGG" id="ntr:B0W44_05045"/>